<dbReference type="Proteomes" id="UP001172457">
    <property type="component" value="Chromosome 8"/>
</dbReference>
<protein>
    <recommendedName>
        <fullName evidence="5">Reverse transcriptase domain-containing protein</fullName>
    </recommendedName>
</protein>
<feature type="coiled-coil region" evidence="1">
    <location>
        <begin position="228"/>
        <end position="255"/>
    </location>
</feature>
<gene>
    <name evidence="3" type="ORF">OSB04_032010</name>
</gene>
<proteinExistence type="predicted"/>
<organism evidence="3 4">
    <name type="scientific">Centaurea solstitialis</name>
    <name type="common">yellow star-thistle</name>
    <dbReference type="NCBI Taxonomy" id="347529"/>
    <lineage>
        <taxon>Eukaryota</taxon>
        <taxon>Viridiplantae</taxon>
        <taxon>Streptophyta</taxon>
        <taxon>Embryophyta</taxon>
        <taxon>Tracheophyta</taxon>
        <taxon>Spermatophyta</taxon>
        <taxon>Magnoliopsida</taxon>
        <taxon>eudicotyledons</taxon>
        <taxon>Gunneridae</taxon>
        <taxon>Pentapetalae</taxon>
        <taxon>asterids</taxon>
        <taxon>campanulids</taxon>
        <taxon>Asterales</taxon>
        <taxon>Asteraceae</taxon>
        <taxon>Carduoideae</taxon>
        <taxon>Cardueae</taxon>
        <taxon>Centaureinae</taxon>
        <taxon>Centaurea</taxon>
    </lineage>
</organism>
<reference evidence="3" key="1">
    <citation type="submission" date="2023-03" db="EMBL/GenBank/DDBJ databases">
        <title>Chromosome-scale reference genome and RAD-based genetic map of yellow starthistle (Centaurea solstitialis) reveal putative structural variation and QTLs associated with invader traits.</title>
        <authorList>
            <person name="Reatini B."/>
            <person name="Cang F.A."/>
            <person name="Jiang Q."/>
            <person name="Mckibben M.T.W."/>
            <person name="Barker M.S."/>
            <person name="Rieseberg L.H."/>
            <person name="Dlugosch K.M."/>
        </authorList>
    </citation>
    <scope>NUCLEOTIDE SEQUENCE</scope>
    <source>
        <strain evidence="3">CAN-66</strain>
        <tissue evidence="3">Leaf</tissue>
    </source>
</reference>
<keyword evidence="1" id="KW-0175">Coiled coil</keyword>
<keyword evidence="4" id="KW-1185">Reference proteome</keyword>
<dbReference type="EMBL" id="JARYMX010000008">
    <property type="protein sequence ID" value="KAJ9539277.1"/>
    <property type="molecule type" value="Genomic_DNA"/>
</dbReference>
<sequence>MADSDSNFDPSEVEVEYEEDIIIPLDHDVEEIEEYDEENEVEYEEEVGDMEWEMWVTMNTLQQRNACLSQELKFKNRTFTTKIKDRCLFLIAQMNERDEVEWPEEFLINLPIIDIFGYEPINHEVYNEHLVQGENQNNAILIEDSDSEEYLHGLQSPFPWDAPEFIPPLAVMNEQPEDAESGITIINEVLIPSELSQADFNFLLAQINESNHQTMIVQEQVDAQHAYTMHLENELGQAQRNNERLAQMLELTQAQLNYTQEELARSYQENSCLTSELLGDPYMEGYTRRRMAGRQMNTRRITRNNEDNNTSPRQNRQESPEEIDTATEISRGIQESLPSIIAQIQTAMNQNSEHGGVVENQARTGANNGQTHGCDYKAFINASPSMFEGKDRPIAAMNWLDDMESCFQTCQCALTQQVRFASTKLKRNALHW</sequence>
<accession>A0AA38SU61</accession>
<comment type="caution">
    <text evidence="3">The sequence shown here is derived from an EMBL/GenBank/DDBJ whole genome shotgun (WGS) entry which is preliminary data.</text>
</comment>
<evidence type="ECO:0000313" key="3">
    <source>
        <dbReference type="EMBL" id="KAJ9539277.1"/>
    </source>
</evidence>
<evidence type="ECO:0000256" key="2">
    <source>
        <dbReference type="SAM" id="MobiDB-lite"/>
    </source>
</evidence>
<evidence type="ECO:0000313" key="4">
    <source>
        <dbReference type="Proteomes" id="UP001172457"/>
    </source>
</evidence>
<dbReference type="AlphaFoldDB" id="A0AA38SU61"/>
<evidence type="ECO:0000256" key="1">
    <source>
        <dbReference type="SAM" id="Coils"/>
    </source>
</evidence>
<feature type="region of interest" description="Disordered" evidence="2">
    <location>
        <begin position="289"/>
        <end position="323"/>
    </location>
</feature>
<name>A0AA38SU61_9ASTR</name>
<evidence type="ECO:0008006" key="5">
    <source>
        <dbReference type="Google" id="ProtNLM"/>
    </source>
</evidence>